<keyword evidence="10" id="KW-1185">Reference proteome</keyword>
<evidence type="ECO:0008006" key="11">
    <source>
        <dbReference type="Google" id="ProtNLM"/>
    </source>
</evidence>
<dbReference type="InterPro" id="IPR044210">
    <property type="entry name" value="Tfc3-like"/>
</dbReference>
<dbReference type="InterPro" id="IPR007309">
    <property type="entry name" value="TFIIIC_Bblock-bd"/>
</dbReference>
<feature type="compositionally biased region" description="Basic and acidic residues" evidence="6">
    <location>
        <begin position="1347"/>
        <end position="1357"/>
    </location>
</feature>
<evidence type="ECO:0000256" key="3">
    <source>
        <dbReference type="ARBA" id="ARBA00023125"/>
    </source>
</evidence>
<name>A0A9W4N0Y0_9EURO</name>
<dbReference type="GO" id="GO:0003677">
    <property type="term" value="F:DNA binding"/>
    <property type="evidence" value="ECO:0007669"/>
    <property type="project" value="UniProtKB-KW"/>
</dbReference>
<reference evidence="9" key="1">
    <citation type="submission" date="2021-07" db="EMBL/GenBank/DDBJ databases">
        <authorList>
            <person name="Branca A.L. A."/>
        </authorList>
    </citation>
    <scope>NUCLEOTIDE SEQUENCE</scope>
</reference>
<sequence>MSGLQHLIDFVLNEVALCGDQGARVSDVLQRIDEFYQTQNRNADFPKQNIDHHFKRKIWSWLMKNPEVSVGENNEWNHLTLDEAEQISSKSTDDNESSSSHLPSSIRVFVSKERTWLAVAGHAPDDSKVVPLEFALLSIIASHKSKGIAQPDLVKISGQDKRSVPKRTDALHRKGYIDKRPIQTKSARTSLCTLQRFLNPNGTIYQPQDEDHPAGEEEQSTDVMIDFDSFNSKIFDILREHQIIAREDLKRRLGFKDKWRWKVLSRAIRKWERIGVVKRVRAQSQYDRLHPCVKLEREPTATDLDLFHEFDFEVLSKHGVEKAGAAIPTDRDQEGGDLETSAQEENDVDIGKEQTVPSGRVVPTWTPDRNLNNQLFDAINETGTAGITNMKLMRACFGPFFKRPAENLVHRLVDFWQVAQPLHLRHFAVVRDMAMSKTIMFYVHYSAKNFEKIVEGGNASWEAVEFPAKKAKSLKIKLPPWGAVPQLDAYGFPANAVPSSLLKNPNSTLRDGMVTVKPADYKLSSSDPFVVRLPDGQYGMHPLPWKLSPVRRRQDKLPAGTEAVHVRPRPTGPTATGRPRGRPTLAMMAQRAREAEGEKPGANVSPEPNKIELQGEDEVEEMPPPKRVRRKHQDLRGLSRKEKLEALGMDENWTEYNALLMEKPTPGIYVTPHGRRRPVGKARGRPRQSRIAVFKSPKLSQFSWFVQDEQDSDKDNDMENEKATPGPSYTPRGASAPKTPSPAKRSRPNQSVEALPSASSASHQDGVKVERPSKRPCLSIPQEEASEETTDTTMDPVPEITIATTQDDPDAATTTRPLDQSLGIHPLEEELAQTPSKRRRIDASSPSRPTDVSHPRQSSAAYSHTKQVSTAPSRAKPQMTLSRRIPRGLRGRDLTIEEQKLLGAPRPLIERGGSVSLLRKKVLMEIMDLAGGAYPAGAVIWYPFVTLWMKKGNKEKPDMKTVKNACKQLVDAGHLRQLTFSGRDNKGSMVTKTLLIKPDMSPGHPVVKEMQKKFLAMDSAEPRPGFCDNVPIDHLLTRSSGRPHGDPPRRQKFTFPVERGVHFNLQQKPASIRNEEKRKTDSIQKKFLKGLHIKQRIEERLAAQIAAAEQQERELPGVKRLMTLSRPPALDTHASGQTSIMRPYVSAKKREPRRLRNPIIRANRMAKPISAIGPYAMLMRPPQHFHLASGTFSTGSCSLKRKSRYTQPIVNVGESVGELNRLAHEGRGLLHGPESFDRRADQILKWELQHGRVFERNLQGQQYIDQTVQDEFETAPIDGDIRFVAELHPRSRTFARPSPPKDVARRTEAQPEHQPISEPTMPQMAEPVVVEVKKRKSKQRRATARPNVDRRLAKLDETPSSIATPEKEVQQTPRQRFRRSRFVRSLPDELVRDIMVAIVAVRVLAGGADSRVIDWQLVSRSFPDQDAAFIDSRARQILNKNRLQMTKMQRDFQERFLEAYANDEVPRIDYFDLEGYDWPAIVKWANTRLDFSPSEQVPDLPATREQFDSVFELREEPVTAGDELFQSVHGATLNKKRNLMAQNPFSIPLEDPNPRSSKRKEELEQLENAKTWVRANIITPEKTYRPNEAKDILALFGEPLITDATQMLINERVVSCTNRGRIAPGRNYDISENFLTTLSRKRGIDSVQLRQASVFKCTVLDPELQQTGTADVKYSADDGDILALINLYATGHIILQPHDAPRSKFGLTDGGYLTRQMDKKRLRFPVKIIPTERYISGNPVKDHAALAVLPPAPSSSGPGLPPRTPLWYDMNGELEPHLWNMAMGPILGGLVMRPGLNAHVLASMIKPIMGAWEIAIILQWMREVGIVKPTGEGGPESCGWKLQESWWMLSS</sequence>
<dbReference type="Pfam" id="PF20222">
    <property type="entry name" value="DUF6581"/>
    <property type="match status" value="1"/>
</dbReference>
<dbReference type="InterPro" id="IPR035625">
    <property type="entry name" value="Tfc3-like_eWH"/>
</dbReference>
<evidence type="ECO:0000313" key="9">
    <source>
        <dbReference type="EMBL" id="CAG8225969.1"/>
    </source>
</evidence>
<dbReference type="GO" id="GO:0006384">
    <property type="term" value="P:transcription initiation at RNA polymerase III promoter"/>
    <property type="evidence" value="ECO:0007669"/>
    <property type="project" value="InterPro"/>
</dbReference>
<evidence type="ECO:0000256" key="1">
    <source>
        <dbReference type="ARBA" id="ARBA00004123"/>
    </source>
</evidence>
<keyword evidence="5" id="KW-0539">Nucleus</keyword>
<evidence type="ECO:0000259" key="8">
    <source>
        <dbReference type="Pfam" id="PF20222"/>
    </source>
</evidence>
<feature type="region of interest" description="Disordered" evidence="6">
    <location>
        <begin position="615"/>
        <end position="634"/>
    </location>
</feature>
<evidence type="ECO:0000259" key="7">
    <source>
        <dbReference type="Pfam" id="PF04182"/>
    </source>
</evidence>
<feature type="compositionally biased region" description="Low complexity" evidence="6">
    <location>
        <begin position="801"/>
        <end position="815"/>
    </location>
</feature>
<feature type="compositionally biased region" description="Polar residues" evidence="6">
    <location>
        <begin position="844"/>
        <end position="872"/>
    </location>
</feature>
<dbReference type="OrthoDB" id="191315at2759"/>
<keyword evidence="4" id="KW-0804">Transcription</keyword>
<evidence type="ECO:0000256" key="5">
    <source>
        <dbReference type="ARBA" id="ARBA00023242"/>
    </source>
</evidence>
<dbReference type="GO" id="GO:0000127">
    <property type="term" value="C:transcription factor TFIIIC complex"/>
    <property type="evidence" value="ECO:0007669"/>
    <property type="project" value="InterPro"/>
</dbReference>
<comment type="subcellular location">
    <subcellularLocation>
        <location evidence="1">Nucleus</location>
    </subcellularLocation>
</comment>
<accession>A0A9W4N0Y0</accession>
<feature type="region of interest" description="Disordered" evidence="6">
    <location>
        <begin position="325"/>
        <end position="348"/>
    </location>
</feature>
<evidence type="ECO:0000256" key="6">
    <source>
        <dbReference type="SAM" id="MobiDB-lite"/>
    </source>
</evidence>
<evidence type="ECO:0000313" key="10">
    <source>
        <dbReference type="Proteomes" id="UP001152649"/>
    </source>
</evidence>
<dbReference type="PANTHER" id="PTHR15180">
    <property type="entry name" value="GENERAL TRANSCRIPTION FACTOR 3C POLYPEPTIDE 1"/>
    <property type="match status" value="1"/>
</dbReference>
<feature type="compositionally biased region" description="Basic residues" evidence="6">
    <location>
        <begin position="673"/>
        <end position="688"/>
    </location>
</feature>
<feature type="region of interest" description="Disordered" evidence="6">
    <location>
        <begin position="1292"/>
        <end position="1320"/>
    </location>
</feature>
<evidence type="ECO:0000256" key="2">
    <source>
        <dbReference type="ARBA" id="ARBA00022553"/>
    </source>
</evidence>
<organism evidence="9 10">
    <name type="scientific">Penicillium salamii</name>
    <dbReference type="NCBI Taxonomy" id="1612424"/>
    <lineage>
        <taxon>Eukaryota</taxon>
        <taxon>Fungi</taxon>
        <taxon>Dikarya</taxon>
        <taxon>Ascomycota</taxon>
        <taxon>Pezizomycotina</taxon>
        <taxon>Eurotiomycetes</taxon>
        <taxon>Eurotiomycetidae</taxon>
        <taxon>Eurotiales</taxon>
        <taxon>Aspergillaceae</taxon>
        <taxon>Penicillium</taxon>
    </lineage>
</organism>
<keyword evidence="2" id="KW-0597">Phosphoprotein</keyword>
<feature type="compositionally biased region" description="Polar residues" evidence="6">
    <location>
        <begin position="748"/>
        <end position="763"/>
    </location>
</feature>
<feature type="domain" description="Transcription factor tau subunit sfc3/Tfc3 C-terminal" evidence="8">
    <location>
        <begin position="1384"/>
        <end position="1802"/>
    </location>
</feature>
<comment type="caution">
    <text evidence="9">The sequence shown here is derived from an EMBL/GenBank/DDBJ whole genome shotgun (WGS) entry which is preliminary data.</text>
</comment>
<dbReference type="PANTHER" id="PTHR15180:SF1">
    <property type="entry name" value="GENERAL TRANSCRIPTION FACTOR 3C POLYPEPTIDE 1"/>
    <property type="match status" value="1"/>
</dbReference>
<gene>
    <name evidence="9" type="ORF">PSALAMII_LOCUS160</name>
</gene>
<feature type="compositionally biased region" description="Basic and acidic residues" evidence="6">
    <location>
        <begin position="1302"/>
        <end position="1311"/>
    </location>
</feature>
<protein>
    <recommendedName>
        <fullName evidence="11">TFIIIC transcription initiation factor complex subunits Tfc3</fullName>
    </recommendedName>
</protein>
<feature type="compositionally biased region" description="Basic residues" evidence="6">
    <location>
        <begin position="1334"/>
        <end position="1343"/>
    </location>
</feature>
<dbReference type="CDD" id="cd16169">
    <property type="entry name" value="Tau138_eWH"/>
    <property type="match status" value="1"/>
</dbReference>
<feature type="region of interest" description="Disordered" evidence="6">
    <location>
        <begin position="1334"/>
        <end position="1375"/>
    </location>
</feature>
<dbReference type="GO" id="GO:0042791">
    <property type="term" value="P:5S class rRNA transcription by RNA polymerase III"/>
    <property type="evidence" value="ECO:0007669"/>
    <property type="project" value="TreeGrafter"/>
</dbReference>
<feature type="compositionally biased region" description="Low complexity" evidence="6">
    <location>
        <begin position="572"/>
        <end position="583"/>
    </location>
</feature>
<proteinExistence type="predicted"/>
<feature type="domain" description="B-block binding subunit of TFIIIC" evidence="7">
    <location>
        <begin position="131"/>
        <end position="198"/>
    </location>
</feature>
<dbReference type="Pfam" id="PF04182">
    <property type="entry name" value="B-block_TFIIIC"/>
    <property type="match status" value="1"/>
</dbReference>
<dbReference type="InterPro" id="IPR046488">
    <property type="entry name" value="Sfc3/Tfc3_C"/>
</dbReference>
<feature type="region of interest" description="Disordered" evidence="6">
    <location>
        <begin position="666"/>
        <end position="884"/>
    </location>
</feature>
<dbReference type="Proteomes" id="UP001152649">
    <property type="component" value="Unassembled WGS sequence"/>
</dbReference>
<dbReference type="EMBL" id="CAJVPG010000011">
    <property type="protein sequence ID" value="CAG8225969.1"/>
    <property type="molecule type" value="Genomic_DNA"/>
</dbReference>
<dbReference type="GO" id="GO:0005634">
    <property type="term" value="C:nucleus"/>
    <property type="evidence" value="ECO:0007669"/>
    <property type="project" value="UniProtKB-SubCell"/>
</dbReference>
<feature type="region of interest" description="Disordered" evidence="6">
    <location>
        <begin position="557"/>
        <end position="583"/>
    </location>
</feature>
<evidence type="ECO:0000256" key="4">
    <source>
        <dbReference type="ARBA" id="ARBA00023163"/>
    </source>
</evidence>
<keyword evidence="3" id="KW-0238">DNA-binding</keyword>
<feature type="compositionally biased region" description="Basic and acidic residues" evidence="6">
    <location>
        <begin position="713"/>
        <end position="722"/>
    </location>
</feature>